<dbReference type="EMBL" id="JAPMOS010000145">
    <property type="protein sequence ID" value="KAJ4454596.1"/>
    <property type="molecule type" value="Genomic_DNA"/>
</dbReference>
<accession>A0ABQ8U850</accession>
<comment type="caution">
    <text evidence="3">The sequence shown here is derived from an EMBL/GenBank/DDBJ whole genome shotgun (WGS) entry which is preliminary data.</text>
</comment>
<sequence length="1552" mass="170131">MDDLGASAPFELDSEQPDEAPEQLDGIAGGAAAAPSQDSPTQPPAKTDRGLLFAADLLSGSHPIPSPPATVPNSSPPTRLSPGLSPEDIRAELSKAKEVSMRLSQKIKEQARELQNQSGELEKAHAYCNLCEQRIREIAPDHPLPVNAETPVKGTHNAQPPLKGTPSLLISESAQHRRQMRELQAKLATLEREFSAAQCEKLQVHVRELESSNRSTQDYMSKIETKLSTTDKKEIEDLTAEKQRLLEGLHHETLQAEEQRAYIEVLKNALDNKALEMGLAPDQGHLLFELQDLRQQSERAEKVQAEKDEQIGHLDEELRAVRGQLEATQTAQAAAAKEADERRAQADQLTTDKTSLQERLETLEHEKQELLNYAEKQIAYGDELQATLKQTQQHYTTAQEEKASLQAALDEARKRLQDLDEHATSVSKNLDSVDASRTQLAQDIVALRQQNSSLEERLKKRSEELADATSLQSELLSAIRDAKKEKDDMQSGYDRATAESAEARKKAADVQEMVTVLKAELEKARRQHQAEKEQLVHEAEAKAQSFQEQIGDSNAVILELHTVVEETKAQVAAAEQKLKQQQDEEASSSQQYERSLGKLKEDLQQAQAALAESGALIGTHEHDLAECRDQTKSLQQRLAETGARLAETEKTLETMRQEKKVERKMLHEEIHILQQENHDLTERLEAESKARQPASPPARQPPLPSTGLRNAALIKPIPVFPPGGRRDAAADRTVQVATVQAEAATQSKLLRDQLAQAQAQVEQAMSQASARQEQAAQAQLEAGRLSQQAQRLEEQHAAQRAAAEKATAELASTRAALERAQAEGADVRAQLTAAQSALQQAQLAAAEKERAMASLGDQLAAATRNGALEHTVLLEKIHALENALAEQREQDANQIAEATSQASEMQTALDEARHEYEKNVLEREGQLQHVQKMLQQTQARTLCPHMPPYAPLRPRRPLFPSCFHPPQFPFFIEAERDRLQSQVTSVFEQSKQAAAQAQASLAQRGQEAEAVAKEAEQHLLKLREADRLHEQDAQRIAELQQQLETIKNERAVERNMLHDQSYHVRAEKEGLAKELQDRDAKIAELQAALEALQATNAQNESALQQFTAQAGDIQKEMEQLTALKDELTSLYDSVQQEKGVNTAEVEELRNQRIDLEGELNQTREELHRLQAESATEQALLKTKLDAFGAEAAAAKQQLQQASGQYKERAQQLQEMQTAYRKLRAEHANLAEQRLNMERDLAAAMQELEQTRGNLSVSEGARELLKKEYDEMGAKGEEERAATEAEMRELRAKMHAATEEQHTLAKQVHEYKALYEQALARAKQLTTENLQLKFTVDAPVPGIPRRAEDGSVAPSPTSPSRGSLARGDLATPGTPILLSPPAPTFPQGLHVSPALGSLLARSPLTAHLAMPSKGSLTSPLVAPGQRRPVSATLHSASLFSGSPAPAAADAAAPAEAASPAATATAAPAAPSPAAEQPPSPTSPAAPAAALEGQGEAAPKPTRTASEVDQAASDSAETVLAKSSLDGVSGSKDSIENKLRRVQQAFSIIREKYT</sequence>
<feature type="region of interest" description="Disordered" evidence="2">
    <location>
        <begin position="1449"/>
        <end position="1533"/>
    </location>
</feature>
<feature type="compositionally biased region" description="Acidic residues" evidence="2">
    <location>
        <begin position="12"/>
        <end position="22"/>
    </location>
</feature>
<feature type="compositionally biased region" description="Pro residues" evidence="2">
    <location>
        <begin position="694"/>
        <end position="704"/>
    </location>
</feature>
<feature type="region of interest" description="Disordered" evidence="2">
    <location>
        <begin position="1339"/>
        <end position="1380"/>
    </location>
</feature>
<keyword evidence="1" id="KW-0175">Coiled coil</keyword>
<dbReference type="Proteomes" id="UP001141327">
    <property type="component" value="Unassembled WGS sequence"/>
</dbReference>
<name>A0ABQ8U850_9EUKA</name>
<evidence type="ECO:0000313" key="4">
    <source>
        <dbReference type="Proteomes" id="UP001141327"/>
    </source>
</evidence>
<feature type="coiled-coil region" evidence="1">
    <location>
        <begin position="1005"/>
        <end position="1327"/>
    </location>
</feature>
<keyword evidence="4" id="KW-1185">Reference proteome</keyword>
<dbReference type="PANTHER" id="PTHR48125">
    <property type="entry name" value="LP07818P1"/>
    <property type="match status" value="1"/>
</dbReference>
<evidence type="ECO:0000256" key="1">
    <source>
        <dbReference type="SAM" id="Coils"/>
    </source>
</evidence>
<feature type="compositionally biased region" description="Polar residues" evidence="2">
    <location>
        <begin position="1501"/>
        <end position="1514"/>
    </location>
</feature>
<proteinExistence type="predicted"/>
<feature type="coiled-coil region" evidence="1">
    <location>
        <begin position="173"/>
        <end position="200"/>
    </location>
</feature>
<feature type="coiled-coil region" evidence="1">
    <location>
        <begin position="93"/>
        <end position="124"/>
    </location>
</feature>
<feature type="region of interest" description="Disordered" evidence="2">
    <location>
        <begin position="686"/>
        <end position="709"/>
    </location>
</feature>
<feature type="region of interest" description="Disordered" evidence="2">
    <location>
        <begin position="330"/>
        <end position="353"/>
    </location>
</feature>
<gene>
    <name evidence="3" type="ORF">PAPYR_10645</name>
</gene>
<evidence type="ECO:0008006" key="5">
    <source>
        <dbReference type="Google" id="ProtNLM"/>
    </source>
</evidence>
<organism evidence="3 4">
    <name type="scientific">Paratrimastix pyriformis</name>
    <dbReference type="NCBI Taxonomy" id="342808"/>
    <lineage>
        <taxon>Eukaryota</taxon>
        <taxon>Metamonada</taxon>
        <taxon>Preaxostyla</taxon>
        <taxon>Paratrimastigidae</taxon>
        <taxon>Paratrimastix</taxon>
    </lineage>
</organism>
<dbReference type="Gene3D" id="1.10.287.1490">
    <property type="match status" value="1"/>
</dbReference>
<feature type="region of interest" description="Disordered" evidence="2">
    <location>
        <begin position="1"/>
        <end position="92"/>
    </location>
</feature>
<feature type="region of interest" description="Disordered" evidence="2">
    <location>
        <begin position="778"/>
        <end position="798"/>
    </location>
</feature>
<evidence type="ECO:0000256" key="2">
    <source>
        <dbReference type="SAM" id="MobiDB-lite"/>
    </source>
</evidence>
<evidence type="ECO:0000313" key="3">
    <source>
        <dbReference type="EMBL" id="KAJ4454596.1"/>
    </source>
</evidence>
<feature type="compositionally biased region" description="Low complexity" evidence="2">
    <location>
        <begin position="1449"/>
        <end position="1473"/>
    </location>
</feature>
<feature type="compositionally biased region" description="Low complexity" evidence="2">
    <location>
        <begin position="1483"/>
        <end position="1497"/>
    </location>
</feature>
<reference evidence="3" key="1">
    <citation type="journal article" date="2022" name="bioRxiv">
        <title>Genomics of Preaxostyla Flagellates Illuminates Evolutionary Transitions and the Path Towards Mitochondrial Loss.</title>
        <authorList>
            <person name="Novak L.V.F."/>
            <person name="Treitli S.C."/>
            <person name="Pyrih J."/>
            <person name="Halakuc P."/>
            <person name="Pipaliya S.V."/>
            <person name="Vacek V."/>
            <person name="Brzon O."/>
            <person name="Soukal P."/>
            <person name="Eme L."/>
            <person name="Dacks J.B."/>
            <person name="Karnkowska A."/>
            <person name="Elias M."/>
            <person name="Hampl V."/>
        </authorList>
    </citation>
    <scope>NUCLEOTIDE SEQUENCE</scope>
    <source>
        <strain evidence="3">RCP-MX</strain>
    </source>
</reference>
<feature type="compositionally biased region" description="Low complexity" evidence="2">
    <location>
        <begin position="778"/>
        <end position="790"/>
    </location>
</feature>
<protein>
    <recommendedName>
        <fullName evidence="5">Nucleoprotein TPR</fullName>
    </recommendedName>
</protein>
<dbReference type="PANTHER" id="PTHR48125:SF10">
    <property type="entry name" value="OS12G0136300 PROTEIN"/>
    <property type="match status" value="1"/>
</dbReference>